<evidence type="ECO:0000256" key="1">
    <source>
        <dbReference type="ARBA" id="ARBA00008558"/>
    </source>
</evidence>
<gene>
    <name evidence="3" type="ORF">BTW07_14960</name>
</gene>
<protein>
    <submittedName>
        <fullName evidence="3">N-acylglucosamine 2-epimerase</fullName>
    </submittedName>
</protein>
<evidence type="ECO:0000256" key="2">
    <source>
        <dbReference type="ARBA" id="ARBA00023235"/>
    </source>
</evidence>
<dbReference type="Pfam" id="PF07221">
    <property type="entry name" value="GlcNAc_2-epim"/>
    <property type="match status" value="1"/>
</dbReference>
<dbReference type="GO" id="GO:0005975">
    <property type="term" value="P:carbohydrate metabolic process"/>
    <property type="evidence" value="ECO:0007669"/>
    <property type="project" value="InterPro"/>
</dbReference>
<reference evidence="3 4" key="1">
    <citation type="submission" date="2016-12" db="EMBL/GenBank/DDBJ databases">
        <title>Draft genome sequences of strains Salinicola socius SMB35, Salinicola sp. MH3R3-1 and Chromohalobacter sp. SMB17 from the Verkhnekamsk potash mining region of Russia.</title>
        <authorList>
            <person name="Mavrodi D.V."/>
            <person name="Olsson B.E."/>
            <person name="Korsakova E.S."/>
            <person name="Pyankova A."/>
            <person name="Mavrodi O.V."/>
            <person name="Plotnikova E.G."/>
        </authorList>
    </citation>
    <scope>NUCLEOTIDE SEQUENCE [LARGE SCALE GENOMIC DNA]</scope>
    <source>
        <strain evidence="3 4">SMB35</strain>
    </source>
</reference>
<evidence type="ECO:0000313" key="3">
    <source>
        <dbReference type="EMBL" id="OLO03377.1"/>
    </source>
</evidence>
<comment type="caution">
    <text evidence="3">The sequence shown here is derived from an EMBL/GenBank/DDBJ whole genome shotgun (WGS) entry which is preliminary data.</text>
</comment>
<keyword evidence="2" id="KW-0413">Isomerase</keyword>
<dbReference type="SUPFAM" id="SSF48208">
    <property type="entry name" value="Six-hairpin glycosidases"/>
    <property type="match status" value="1"/>
</dbReference>
<keyword evidence="4" id="KW-1185">Reference proteome</keyword>
<dbReference type="Gene3D" id="1.50.10.10">
    <property type="match status" value="1"/>
</dbReference>
<dbReference type="Proteomes" id="UP000186878">
    <property type="component" value="Unassembled WGS sequence"/>
</dbReference>
<dbReference type="InterPro" id="IPR012341">
    <property type="entry name" value="6hp_glycosidase-like_sf"/>
</dbReference>
<proteinExistence type="inferred from homology"/>
<evidence type="ECO:0000313" key="4">
    <source>
        <dbReference type="Proteomes" id="UP000186878"/>
    </source>
</evidence>
<dbReference type="STRING" id="404433.BTW07_14960"/>
<dbReference type="GO" id="GO:0016853">
    <property type="term" value="F:isomerase activity"/>
    <property type="evidence" value="ECO:0007669"/>
    <property type="project" value="UniProtKB-KW"/>
</dbReference>
<dbReference type="PANTHER" id="PTHR15108">
    <property type="entry name" value="N-ACYLGLUCOSAMINE-2-EPIMERASE"/>
    <property type="match status" value="1"/>
</dbReference>
<accession>A0A1Q8SPL5</accession>
<sequence>MPLTTPHQIEQHIARTMAFYHPRCIDAQAGFYHYLTDDGHLYNRHHRHLVSSAGYVILYARSAIHTGSPEALRWARHGLKFIEDEHYQTRTQGYAWTLDHGKPDDTTHHAYGLASVMLAYATALKAGVTEARAGLDRVHALQTRRFFEPHWQLYAAEADDHWQQSGYRGQNVNLRSCEALIAASEATGDVAFRDRALAIARTLWHKLAPMGDGWLWEHYDRDWHIDFAYHRDRPDDLFRPWGFQIGHQMAWVRLMIVLARHYPLESWLIATAKRLFIEAIEKGWDIRHGGLICGVDFNRQPLNRDKVYWVQAESLAAAAMLGDLTGEARYWRWYDKIANYCWQHMIDHEHGAWYRILTADNRRYSREKSPAPKTDCQTLGACYEILPIMQRQHGERQAASTV</sequence>
<dbReference type="InterPro" id="IPR010819">
    <property type="entry name" value="AGE/CE"/>
</dbReference>
<organism evidence="3 4">
    <name type="scientific">Salinicola socius</name>
    <dbReference type="NCBI Taxonomy" id="404433"/>
    <lineage>
        <taxon>Bacteria</taxon>
        <taxon>Pseudomonadati</taxon>
        <taxon>Pseudomonadota</taxon>
        <taxon>Gammaproteobacteria</taxon>
        <taxon>Oceanospirillales</taxon>
        <taxon>Halomonadaceae</taxon>
        <taxon>Salinicola</taxon>
    </lineage>
</organism>
<name>A0A1Q8SPL5_9GAMM</name>
<dbReference type="AlphaFoldDB" id="A0A1Q8SPL5"/>
<dbReference type="RefSeq" id="WP_075570978.1">
    <property type="nucleotide sequence ID" value="NZ_MSDO01000022.1"/>
</dbReference>
<dbReference type="EMBL" id="MSDO01000022">
    <property type="protein sequence ID" value="OLO03377.1"/>
    <property type="molecule type" value="Genomic_DNA"/>
</dbReference>
<dbReference type="OrthoDB" id="9806359at2"/>
<comment type="similarity">
    <text evidence="1">Belongs to the N-acylglucosamine 2-epimerase family.</text>
</comment>
<dbReference type="InterPro" id="IPR008928">
    <property type="entry name" value="6-hairpin_glycosidase_sf"/>
</dbReference>